<dbReference type="GO" id="GO:0000976">
    <property type="term" value="F:transcription cis-regulatory region binding"/>
    <property type="evidence" value="ECO:0007669"/>
    <property type="project" value="TreeGrafter"/>
</dbReference>
<evidence type="ECO:0000256" key="1">
    <source>
        <dbReference type="ARBA" id="ARBA00004496"/>
    </source>
</evidence>
<dbReference type="Gene3D" id="3.40.50.2300">
    <property type="match status" value="1"/>
</dbReference>
<proteinExistence type="predicted"/>
<dbReference type="RefSeq" id="WP_136385306.1">
    <property type="nucleotide sequence ID" value="NZ_SSOD01000008.1"/>
</dbReference>
<organism evidence="12 13">
    <name type="scientific">Pseudothauera rhizosphaerae</name>
    <dbReference type="NCBI Taxonomy" id="2565932"/>
    <lineage>
        <taxon>Bacteria</taxon>
        <taxon>Pseudomonadati</taxon>
        <taxon>Pseudomonadota</taxon>
        <taxon>Betaproteobacteria</taxon>
        <taxon>Rhodocyclales</taxon>
        <taxon>Zoogloeaceae</taxon>
        <taxon>Pseudothauera</taxon>
    </lineage>
</organism>
<feature type="domain" description="Response regulatory" evidence="10">
    <location>
        <begin position="2"/>
        <end position="116"/>
    </location>
</feature>
<evidence type="ECO:0000256" key="4">
    <source>
        <dbReference type="ARBA" id="ARBA00023012"/>
    </source>
</evidence>
<evidence type="ECO:0000313" key="12">
    <source>
        <dbReference type="EMBL" id="THF61032.1"/>
    </source>
</evidence>
<keyword evidence="6 9" id="KW-0238">DNA-binding</keyword>
<evidence type="ECO:0000313" key="13">
    <source>
        <dbReference type="Proteomes" id="UP000307956"/>
    </source>
</evidence>
<dbReference type="Pfam" id="PF00072">
    <property type="entry name" value="Response_reg"/>
    <property type="match status" value="1"/>
</dbReference>
<dbReference type="InterPro" id="IPR001789">
    <property type="entry name" value="Sig_transdc_resp-reg_receiver"/>
</dbReference>
<dbReference type="SMART" id="SM00862">
    <property type="entry name" value="Trans_reg_C"/>
    <property type="match status" value="1"/>
</dbReference>
<dbReference type="InterPro" id="IPR011006">
    <property type="entry name" value="CheY-like_superfamily"/>
</dbReference>
<keyword evidence="2" id="KW-0963">Cytoplasm</keyword>
<dbReference type="Gene3D" id="6.10.250.690">
    <property type="match status" value="1"/>
</dbReference>
<gene>
    <name evidence="12" type="ORF">E6O51_12475</name>
</gene>
<keyword evidence="5" id="KW-0805">Transcription regulation</keyword>
<dbReference type="CDD" id="cd00383">
    <property type="entry name" value="trans_reg_C"/>
    <property type="match status" value="1"/>
</dbReference>
<keyword evidence="3 8" id="KW-0597">Phosphoprotein</keyword>
<dbReference type="FunFam" id="3.40.50.2300:FF:000002">
    <property type="entry name" value="DNA-binding response regulator PhoP"/>
    <property type="match status" value="1"/>
</dbReference>
<dbReference type="InterPro" id="IPR001867">
    <property type="entry name" value="OmpR/PhoB-type_DNA-bd"/>
</dbReference>
<evidence type="ECO:0000256" key="9">
    <source>
        <dbReference type="PROSITE-ProRule" id="PRU01091"/>
    </source>
</evidence>
<dbReference type="PANTHER" id="PTHR48111:SF35">
    <property type="entry name" value="TRANSCRIPTIONAL REGULATORY PROTEIN QSEB"/>
    <property type="match status" value="1"/>
</dbReference>
<evidence type="ECO:0000256" key="2">
    <source>
        <dbReference type="ARBA" id="ARBA00022490"/>
    </source>
</evidence>
<dbReference type="GO" id="GO:0000156">
    <property type="term" value="F:phosphorelay response regulator activity"/>
    <property type="evidence" value="ECO:0007669"/>
    <property type="project" value="TreeGrafter"/>
</dbReference>
<dbReference type="GO" id="GO:0032993">
    <property type="term" value="C:protein-DNA complex"/>
    <property type="evidence" value="ECO:0007669"/>
    <property type="project" value="TreeGrafter"/>
</dbReference>
<feature type="domain" description="OmpR/PhoB-type" evidence="11">
    <location>
        <begin position="124"/>
        <end position="218"/>
    </location>
</feature>
<reference evidence="12 13" key="1">
    <citation type="submission" date="2019-04" db="EMBL/GenBank/DDBJ databases">
        <title>Azoarcus rhizosphaerae sp. nov. isolated from rhizosphere of Ficus religiosa.</title>
        <authorList>
            <person name="Lin S.-Y."/>
            <person name="Hameed A."/>
            <person name="Hsu Y.-H."/>
            <person name="Young C.-C."/>
        </authorList>
    </citation>
    <scope>NUCLEOTIDE SEQUENCE [LARGE SCALE GENOMIC DNA]</scope>
    <source>
        <strain evidence="12 13">CC-YHH848</strain>
    </source>
</reference>
<dbReference type="Pfam" id="PF00486">
    <property type="entry name" value="Trans_reg_C"/>
    <property type="match status" value="1"/>
</dbReference>
<dbReference type="InterPro" id="IPR039420">
    <property type="entry name" value="WalR-like"/>
</dbReference>
<dbReference type="EMBL" id="SSOD01000008">
    <property type="protein sequence ID" value="THF61032.1"/>
    <property type="molecule type" value="Genomic_DNA"/>
</dbReference>
<protein>
    <submittedName>
        <fullName evidence="12">Response regulator</fullName>
    </submittedName>
</protein>
<keyword evidence="13" id="KW-1185">Reference proteome</keyword>
<keyword evidence="4" id="KW-0902">Two-component regulatory system</keyword>
<feature type="DNA-binding region" description="OmpR/PhoB-type" evidence="9">
    <location>
        <begin position="124"/>
        <end position="218"/>
    </location>
</feature>
<dbReference type="GO" id="GO:0006355">
    <property type="term" value="P:regulation of DNA-templated transcription"/>
    <property type="evidence" value="ECO:0007669"/>
    <property type="project" value="InterPro"/>
</dbReference>
<dbReference type="Gene3D" id="1.10.10.10">
    <property type="entry name" value="Winged helix-like DNA-binding domain superfamily/Winged helix DNA-binding domain"/>
    <property type="match status" value="1"/>
</dbReference>
<evidence type="ECO:0000256" key="8">
    <source>
        <dbReference type="PROSITE-ProRule" id="PRU00169"/>
    </source>
</evidence>
<evidence type="ECO:0000256" key="3">
    <source>
        <dbReference type="ARBA" id="ARBA00022553"/>
    </source>
</evidence>
<evidence type="ECO:0000259" key="11">
    <source>
        <dbReference type="PROSITE" id="PS51755"/>
    </source>
</evidence>
<name>A0A4S4AN20_9RHOO</name>
<keyword evidence="7" id="KW-0804">Transcription</keyword>
<feature type="modified residue" description="4-aspartylphosphate" evidence="8">
    <location>
        <position position="51"/>
    </location>
</feature>
<comment type="subcellular location">
    <subcellularLocation>
        <location evidence="1">Cytoplasm</location>
    </subcellularLocation>
</comment>
<evidence type="ECO:0000256" key="5">
    <source>
        <dbReference type="ARBA" id="ARBA00023015"/>
    </source>
</evidence>
<dbReference type="OrthoDB" id="9802426at2"/>
<dbReference type="PROSITE" id="PS51755">
    <property type="entry name" value="OMPR_PHOB"/>
    <property type="match status" value="1"/>
</dbReference>
<dbReference type="GO" id="GO:0005829">
    <property type="term" value="C:cytosol"/>
    <property type="evidence" value="ECO:0007669"/>
    <property type="project" value="TreeGrafter"/>
</dbReference>
<sequence>MRILVVEDDALLGDGIRAGLALETYAVDWVRSGEQALGALADHRYDACVLDLGLPGKDGMAVLRQLRRQGNRIPVLVLTARDTREDKVGGLDAGADDYVTKPFDLVELQARLRALLRRAEGVAEPVLAHGGVTLDPASRRVSRDGQEIALSAREYALLHELLAHPGRIRNRAQLEESLFAWGEEAGSNIVEVYIHHLRKKLGADFIRTVRGLGYRLGGGE</sequence>
<dbReference type="SUPFAM" id="SSF52172">
    <property type="entry name" value="CheY-like"/>
    <property type="match status" value="1"/>
</dbReference>
<dbReference type="InterPro" id="IPR036388">
    <property type="entry name" value="WH-like_DNA-bd_sf"/>
</dbReference>
<dbReference type="AlphaFoldDB" id="A0A4S4AN20"/>
<evidence type="ECO:0000259" key="10">
    <source>
        <dbReference type="PROSITE" id="PS50110"/>
    </source>
</evidence>
<comment type="caution">
    <text evidence="12">The sequence shown here is derived from an EMBL/GenBank/DDBJ whole genome shotgun (WGS) entry which is preliminary data.</text>
</comment>
<evidence type="ECO:0000256" key="6">
    <source>
        <dbReference type="ARBA" id="ARBA00023125"/>
    </source>
</evidence>
<dbReference type="PROSITE" id="PS50110">
    <property type="entry name" value="RESPONSE_REGULATORY"/>
    <property type="match status" value="1"/>
</dbReference>
<dbReference type="CDD" id="cd17624">
    <property type="entry name" value="REC_OmpR_PmrA-like"/>
    <property type="match status" value="1"/>
</dbReference>
<dbReference type="SMART" id="SM00448">
    <property type="entry name" value="REC"/>
    <property type="match status" value="1"/>
</dbReference>
<evidence type="ECO:0000256" key="7">
    <source>
        <dbReference type="ARBA" id="ARBA00023163"/>
    </source>
</evidence>
<dbReference type="Proteomes" id="UP000307956">
    <property type="component" value="Unassembled WGS sequence"/>
</dbReference>
<accession>A0A4S4AN20</accession>
<dbReference type="PANTHER" id="PTHR48111">
    <property type="entry name" value="REGULATOR OF RPOS"/>
    <property type="match status" value="1"/>
</dbReference>